<organism evidence="1 2">
    <name type="scientific">Burkholderia paludis</name>
    <dbReference type="NCBI Taxonomy" id="1506587"/>
    <lineage>
        <taxon>Bacteria</taxon>
        <taxon>Pseudomonadati</taxon>
        <taxon>Pseudomonadota</taxon>
        <taxon>Betaproteobacteria</taxon>
        <taxon>Burkholderiales</taxon>
        <taxon>Burkholderiaceae</taxon>
        <taxon>Burkholderia</taxon>
        <taxon>Burkholderia cepacia complex</taxon>
    </lineage>
</organism>
<proteinExistence type="predicted"/>
<reference evidence="1 2" key="1">
    <citation type="submission" date="2019-09" db="EMBL/GenBank/DDBJ databases">
        <authorList>
            <person name="Depoorter E."/>
        </authorList>
    </citation>
    <scope>NUCLEOTIDE SEQUENCE [LARGE SCALE GENOMIC DNA]</scope>
    <source>
        <strain evidence="1">LMG 30113</strain>
    </source>
</reference>
<keyword evidence="2" id="KW-1185">Reference proteome</keyword>
<protein>
    <submittedName>
        <fullName evidence="1">Uncharacterized protein</fullName>
    </submittedName>
</protein>
<name>A0A6J5F9C9_9BURK</name>
<evidence type="ECO:0000313" key="2">
    <source>
        <dbReference type="Proteomes" id="UP000494330"/>
    </source>
</evidence>
<dbReference type="AlphaFoldDB" id="A0A6J5F9C9"/>
<dbReference type="Proteomes" id="UP000494330">
    <property type="component" value="Unassembled WGS sequence"/>
</dbReference>
<gene>
    <name evidence="1" type="ORF">BPA30113_07481</name>
</gene>
<accession>A0A6J5F9C9</accession>
<dbReference type="EMBL" id="CABVQD010000061">
    <property type="protein sequence ID" value="VWC48027.1"/>
    <property type="molecule type" value="Genomic_DNA"/>
</dbReference>
<evidence type="ECO:0000313" key="1">
    <source>
        <dbReference type="EMBL" id="VWC48027.1"/>
    </source>
</evidence>
<sequence length="391" mass="44002">MKMDNIPQDLLTIIQERGGVILPEHTDPWTRHLISQAKSAIDNQKNIIEAMYFKNNGLTLHATVFGSLSPEAFSSISSNEKSRGDMLIGISYGFIFNAACLVSLMLARSDMFTEVGDPGMEKADIVLSYIPSNLADSGIHPVQPNCPIRKAFSVYLFAKFIDSVFFHETAHLIRGHLGLARENGAAIWTEKDKGTIKLSSLGRQALEFDADSGAIEESCNYFFALREQIIKGNLSGPNVPITKALELLNSDVVRSAKYIFMSMYFPLRMFEVDRWTLELQAPLSHPTSPIRMLFLVYIFSDSVLSDEFFCFTPEQAKEAVFEWAIECERYYTALQDIEIAPDGLASAWKSPEASQYIDSIRSEYAKLESLLAPHVIDFSFKRFPAERSERN</sequence>